<dbReference type="STRING" id="1856405.BFC17_04235"/>
<organism evidence="2 3">
    <name type="scientific">Alteromonas lipolytica</name>
    <dbReference type="NCBI Taxonomy" id="1856405"/>
    <lineage>
        <taxon>Bacteria</taxon>
        <taxon>Pseudomonadati</taxon>
        <taxon>Pseudomonadota</taxon>
        <taxon>Gammaproteobacteria</taxon>
        <taxon>Alteromonadales</taxon>
        <taxon>Alteromonadaceae</taxon>
        <taxon>Alteromonas/Salinimonas group</taxon>
        <taxon>Alteromonas</taxon>
    </lineage>
</organism>
<dbReference type="Proteomes" id="UP000176037">
    <property type="component" value="Unassembled WGS sequence"/>
</dbReference>
<keyword evidence="3" id="KW-1185">Reference proteome</keyword>
<feature type="domain" description="Flavin reductase like" evidence="1">
    <location>
        <begin position="9"/>
        <end position="114"/>
    </location>
</feature>
<dbReference type="Pfam" id="PF01613">
    <property type="entry name" value="Flavin_Reduct"/>
    <property type="match status" value="1"/>
</dbReference>
<dbReference type="EMBL" id="MJIC01000015">
    <property type="protein sequence ID" value="OFI33475.1"/>
    <property type="molecule type" value="Genomic_DNA"/>
</dbReference>
<dbReference type="AlphaFoldDB" id="A0A1E8FC30"/>
<evidence type="ECO:0000313" key="2">
    <source>
        <dbReference type="EMBL" id="OFI33475.1"/>
    </source>
</evidence>
<dbReference type="PANTHER" id="PTHR43812">
    <property type="entry name" value="BLR2425 PROTEIN"/>
    <property type="match status" value="1"/>
</dbReference>
<dbReference type="SUPFAM" id="SSF50475">
    <property type="entry name" value="FMN-binding split barrel"/>
    <property type="match status" value="1"/>
</dbReference>
<name>A0A1E8FC30_9ALTE</name>
<comment type="caution">
    <text evidence="2">The sequence shown here is derived from an EMBL/GenBank/DDBJ whole genome shotgun (WGS) entry which is preliminary data.</text>
</comment>
<dbReference type="PANTHER" id="PTHR43812:SF2">
    <property type="entry name" value="FLAVIN REDUCTASE LIKE DOMAIN-CONTAINING PROTEIN"/>
    <property type="match status" value="1"/>
</dbReference>
<accession>A0A1E8FC30</accession>
<dbReference type="InterPro" id="IPR002563">
    <property type="entry name" value="Flavin_Rdtase-like_dom"/>
</dbReference>
<dbReference type="GO" id="GO:0016646">
    <property type="term" value="F:oxidoreductase activity, acting on the CH-NH group of donors, NAD or NADP as acceptor"/>
    <property type="evidence" value="ECO:0007669"/>
    <property type="project" value="UniProtKB-ARBA"/>
</dbReference>
<evidence type="ECO:0000313" key="3">
    <source>
        <dbReference type="Proteomes" id="UP000176037"/>
    </source>
</evidence>
<dbReference type="InterPro" id="IPR012349">
    <property type="entry name" value="Split_barrel_FMN-bd"/>
</dbReference>
<reference evidence="2 3" key="1">
    <citation type="submission" date="2016-09" db="EMBL/GenBank/DDBJ databases">
        <title>Alteromonas lipolytica, a new species isolated from sea water.</title>
        <authorList>
            <person name="Wu Y.-H."/>
            <person name="Cheng H."/>
            <person name="Xu X.-W."/>
        </authorList>
    </citation>
    <scope>NUCLEOTIDE SEQUENCE [LARGE SCALE GENOMIC DNA]</scope>
    <source>
        <strain evidence="2 3">JW12</strain>
    </source>
</reference>
<evidence type="ECO:0000259" key="1">
    <source>
        <dbReference type="Pfam" id="PF01613"/>
    </source>
</evidence>
<dbReference type="GO" id="GO:0010181">
    <property type="term" value="F:FMN binding"/>
    <property type="evidence" value="ECO:0007669"/>
    <property type="project" value="InterPro"/>
</dbReference>
<dbReference type="Gene3D" id="2.30.110.10">
    <property type="entry name" value="Electron Transport, Fmn-binding Protein, Chain A"/>
    <property type="match status" value="1"/>
</dbReference>
<proteinExistence type="predicted"/>
<gene>
    <name evidence="2" type="ORF">BFC17_04235</name>
</gene>
<protein>
    <recommendedName>
        <fullName evidence="1">Flavin reductase like domain-containing protein</fullName>
    </recommendedName>
</protein>
<sequence length="164" mass="18044">MFSANQSTVGEQKDSAYNAEKTGYFVWNMATYALKDAMNASAEELPRDIDEFERAGLTKAEGLVVPVSRGVELPVQFECRYLKTVHFQGNGTMGSADVVFGQVEMIHIDDEALTPDGKRDILKLRPLARMGYYDYTTVDSVFEMKIPGSAKMSVGLPGTAAEND</sequence>